<comment type="caution">
    <text evidence="1">The sequence shown here is derived from an EMBL/GenBank/DDBJ whole genome shotgun (WGS) entry which is preliminary data.</text>
</comment>
<dbReference type="Proteomes" id="UP001501710">
    <property type="component" value="Unassembled WGS sequence"/>
</dbReference>
<evidence type="ECO:0000313" key="2">
    <source>
        <dbReference type="Proteomes" id="UP001501710"/>
    </source>
</evidence>
<name>A0ABP8C7G5_9ACTN</name>
<gene>
    <name evidence="1" type="ORF">GCM10022254_41090</name>
</gene>
<sequence length="483" mass="53109">MLDTAEQDVYLNEIASMLFHLAPAGRESMKFAFFAVGTSYEQAAIPSVSKRTESLLPLSGIFPIARELRSRMYGEGDGTWLEMNLNVQFQPGTTTPADGDAPQWNVRFKSVDEITFMDEVPPAAAAEELRMFPQEPHRIPAWMARLAAVQEAADHFDAATFTSQSETDLRAALPDGLDVLFPTARDKLLDLLPAEHAARFLLGSLADGCWSVVHLPPAWLAVRMEDGACVERQAFTDPSAAVAVAAGAVIAEAGTEVNSSVLAGAGVLNETIIRKKNVHAWKFNTQARNGIHQIRRSIAAERPQGSATRGRRYFALSPLENRPGGYFVVHPGPVPAQGDFVSTHQIFEWYVRRSLPEATIPPPAPAETATLPAGTELDTYAGENTLFSIGTPFERRQMHGYPEDTPYLVYRLLRPLEATLAELDSRTVYRKGERGPKRLPDEHGQGYYLEHSIMDHLEAGDIVEISGPGGTPLPLRDPWDIEE</sequence>
<dbReference type="EMBL" id="BAABAS010000011">
    <property type="protein sequence ID" value="GAA4234960.1"/>
    <property type="molecule type" value="Genomic_DNA"/>
</dbReference>
<organism evidence="1 2">
    <name type="scientific">Actinomadura meridiana</name>
    <dbReference type="NCBI Taxonomy" id="559626"/>
    <lineage>
        <taxon>Bacteria</taxon>
        <taxon>Bacillati</taxon>
        <taxon>Actinomycetota</taxon>
        <taxon>Actinomycetes</taxon>
        <taxon>Streptosporangiales</taxon>
        <taxon>Thermomonosporaceae</taxon>
        <taxon>Actinomadura</taxon>
    </lineage>
</organism>
<protein>
    <submittedName>
        <fullName evidence="1">Uncharacterized protein</fullName>
    </submittedName>
</protein>
<dbReference type="SUPFAM" id="SSF160424">
    <property type="entry name" value="BH3703-like"/>
    <property type="match status" value="1"/>
</dbReference>
<keyword evidence="2" id="KW-1185">Reference proteome</keyword>
<accession>A0ABP8C7G5</accession>
<proteinExistence type="predicted"/>
<dbReference type="InterPro" id="IPR036170">
    <property type="entry name" value="YezG-like_sf"/>
</dbReference>
<dbReference type="RefSeq" id="WP_344898975.1">
    <property type="nucleotide sequence ID" value="NZ_BAABAS010000011.1"/>
</dbReference>
<reference evidence="2" key="1">
    <citation type="journal article" date="2019" name="Int. J. Syst. Evol. Microbiol.">
        <title>The Global Catalogue of Microorganisms (GCM) 10K type strain sequencing project: providing services to taxonomists for standard genome sequencing and annotation.</title>
        <authorList>
            <consortium name="The Broad Institute Genomics Platform"/>
            <consortium name="The Broad Institute Genome Sequencing Center for Infectious Disease"/>
            <person name="Wu L."/>
            <person name="Ma J."/>
        </authorList>
    </citation>
    <scope>NUCLEOTIDE SEQUENCE [LARGE SCALE GENOMIC DNA]</scope>
    <source>
        <strain evidence="2">JCM 17440</strain>
    </source>
</reference>
<evidence type="ECO:0000313" key="1">
    <source>
        <dbReference type="EMBL" id="GAA4234960.1"/>
    </source>
</evidence>